<dbReference type="InterPro" id="IPR008619">
    <property type="entry name" value="Filamentous_hemagglutn_rpt"/>
</dbReference>
<evidence type="ECO:0000313" key="1">
    <source>
        <dbReference type="EMBL" id="SHG72864.1"/>
    </source>
</evidence>
<keyword evidence="2" id="KW-1185">Reference proteome</keyword>
<dbReference type="RefSeq" id="WP_073489023.1">
    <property type="nucleotide sequence ID" value="NZ_FQVN01000013.1"/>
</dbReference>
<dbReference type="EMBL" id="FQVN01000013">
    <property type="protein sequence ID" value="SHG72864.1"/>
    <property type="molecule type" value="Genomic_DNA"/>
</dbReference>
<accession>A0A1M5M6D8</accession>
<dbReference type="Gene3D" id="2.160.20.20">
    <property type="match status" value="1"/>
</dbReference>
<dbReference type="AlphaFoldDB" id="A0A1M5M6D8"/>
<proteinExistence type="predicted"/>
<sequence length="538" mass="57409">MTRDLTSDTNWVKPELQTKPSTILISNFADHEYGTIALRFGQNVSGASWPVYCEQIEISVPVGTQGSALTTAPTLIKTKASEVTGADQGTQWHITSDTNDPNKVVFTCKPETTAKFDGTWWVILTLADIEINSAVGPVSLTVTERTSTNPTSGFQDRTGRVEVVKRDDTFYFHSLRPASTIVNRGQTVQLKWEGSRNATYTMYYSAEDGTEKSTPVSGGSWTSPALNDHTNFTLKASIGGEDHYLTTSLKVRSPNISVNMLTADGASTFNNNVTLASGKNLSVGGTLTVTGTSTFNNNASLASGKNLTVGGTLTVTGASTFNNNVTLASSKNLSVGGTLTVTGTSTFNNNASLASGKNLTVGGTLTVTGASTFNNNVTLASSKNLSVGGTLTVTGTSTFNNNVTVASSKTCKVEGTFQAGRLSSSSSYYSLHVAAGSDGYVAARRDFRVIKKDTTDSSSNRLLWIDSASCLFLTGVKVNGKHVIRHDDQIQITTSYFSSTRYLNGTSRESHKDHNGKSWPVTMWAQNDDAAKLKIKRL</sequence>
<reference evidence="1 2" key="1">
    <citation type="submission" date="2016-11" db="EMBL/GenBank/DDBJ databases">
        <authorList>
            <person name="Jaros S."/>
            <person name="Januszkiewicz K."/>
            <person name="Wedrychowicz H."/>
        </authorList>
    </citation>
    <scope>NUCLEOTIDE SEQUENCE [LARGE SCALE GENOMIC DNA]</scope>
    <source>
        <strain evidence="1 2">DSM 44523</strain>
    </source>
</reference>
<evidence type="ECO:0000313" key="2">
    <source>
        <dbReference type="Proteomes" id="UP000184501"/>
    </source>
</evidence>
<dbReference type="OrthoDB" id="4117578at2"/>
<dbReference type="InterPro" id="IPR012332">
    <property type="entry name" value="Autotransporter_pectin_lyase_C"/>
</dbReference>
<gene>
    <name evidence="1" type="ORF">SAMN05444320_1139</name>
</gene>
<dbReference type="STRING" id="2017.SAMN05444320_1139"/>
<dbReference type="Proteomes" id="UP000184501">
    <property type="component" value="Unassembled WGS sequence"/>
</dbReference>
<name>A0A1M5M6D8_STRHI</name>
<dbReference type="Pfam" id="PF05594">
    <property type="entry name" value="Fil_haemagg"/>
    <property type="match status" value="1"/>
</dbReference>
<protein>
    <submittedName>
        <fullName evidence="1">Haemagluttinin repeat-containing protein</fullName>
    </submittedName>
</protein>
<organism evidence="1 2">
    <name type="scientific">Streptoalloteichus hindustanus</name>
    <dbReference type="NCBI Taxonomy" id="2017"/>
    <lineage>
        <taxon>Bacteria</taxon>
        <taxon>Bacillati</taxon>
        <taxon>Actinomycetota</taxon>
        <taxon>Actinomycetes</taxon>
        <taxon>Pseudonocardiales</taxon>
        <taxon>Pseudonocardiaceae</taxon>
        <taxon>Streptoalloteichus</taxon>
    </lineage>
</organism>